<protein>
    <submittedName>
        <fullName evidence="2">YceI family protein</fullName>
    </submittedName>
</protein>
<dbReference type="InterPro" id="IPR036761">
    <property type="entry name" value="TTHA0802/YceI-like_sf"/>
</dbReference>
<dbReference type="Pfam" id="PF04264">
    <property type="entry name" value="YceI"/>
    <property type="match status" value="1"/>
</dbReference>
<keyword evidence="3" id="KW-1185">Reference proteome</keyword>
<gene>
    <name evidence="2" type="ORF">LBV24_10115</name>
</gene>
<evidence type="ECO:0000313" key="2">
    <source>
        <dbReference type="EMBL" id="MCA0153571.1"/>
    </source>
</evidence>
<sequence>MKTSFFKIFAVVALISFTSCGNDKAKEAETKAAEEAAVAEQTAITFNANTENSMIEWKGFKPTGSHNGTISISEGSVSVNDGNIESGNFTIDMGSIVVTDIPAEEEGNAKLRGHLTSADFFDVEKFPTAKFEVTGISVVEGKTMLSGNLTMKEKTNNISIPVSTTVEGDTMKLTSETFTIDRSKWNIQYGSKSFFDNLGDKFINDDIELKVTLVANKA</sequence>
<dbReference type="Proteomes" id="UP001198402">
    <property type="component" value="Unassembled WGS sequence"/>
</dbReference>
<dbReference type="Gene3D" id="2.40.128.110">
    <property type="entry name" value="Lipid/polyisoprenoid-binding, YceI-like"/>
    <property type="match status" value="1"/>
</dbReference>
<organism evidence="2 3">
    <name type="scientific">Winogradskyella vincentii</name>
    <dbReference type="NCBI Taxonomy" id="2877122"/>
    <lineage>
        <taxon>Bacteria</taxon>
        <taxon>Pseudomonadati</taxon>
        <taxon>Bacteroidota</taxon>
        <taxon>Flavobacteriia</taxon>
        <taxon>Flavobacteriales</taxon>
        <taxon>Flavobacteriaceae</taxon>
        <taxon>Winogradskyella</taxon>
    </lineage>
</organism>
<evidence type="ECO:0000259" key="1">
    <source>
        <dbReference type="SMART" id="SM00867"/>
    </source>
</evidence>
<dbReference type="PANTHER" id="PTHR34406">
    <property type="entry name" value="PROTEIN YCEI"/>
    <property type="match status" value="1"/>
</dbReference>
<accession>A0ABS7Y0W4</accession>
<dbReference type="SUPFAM" id="SSF101874">
    <property type="entry name" value="YceI-like"/>
    <property type="match status" value="1"/>
</dbReference>
<dbReference type="RefSeq" id="WP_224478528.1">
    <property type="nucleotide sequence ID" value="NZ_JAIUJS010000004.1"/>
</dbReference>
<dbReference type="PANTHER" id="PTHR34406:SF1">
    <property type="entry name" value="PROTEIN YCEI"/>
    <property type="match status" value="1"/>
</dbReference>
<dbReference type="EMBL" id="JAIUJS010000004">
    <property type="protein sequence ID" value="MCA0153571.1"/>
    <property type="molecule type" value="Genomic_DNA"/>
</dbReference>
<comment type="caution">
    <text evidence="2">The sequence shown here is derived from an EMBL/GenBank/DDBJ whole genome shotgun (WGS) entry which is preliminary data.</text>
</comment>
<dbReference type="InterPro" id="IPR007372">
    <property type="entry name" value="Lipid/polyisoprenoid-bd_YceI"/>
</dbReference>
<dbReference type="PROSITE" id="PS51257">
    <property type="entry name" value="PROKAR_LIPOPROTEIN"/>
    <property type="match status" value="1"/>
</dbReference>
<name>A0ABS7Y0W4_9FLAO</name>
<reference evidence="3" key="1">
    <citation type="submission" date="2023-07" db="EMBL/GenBank/DDBJ databases">
        <authorList>
            <person name="Yue Y."/>
        </authorList>
    </citation>
    <scope>NUCLEOTIDE SEQUENCE [LARGE SCALE GENOMIC DNA]</scope>
    <source>
        <strain evidence="3">2Y89</strain>
    </source>
</reference>
<proteinExistence type="predicted"/>
<evidence type="ECO:0000313" key="3">
    <source>
        <dbReference type="Proteomes" id="UP001198402"/>
    </source>
</evidence>
<feature type="domain" description="Lipid/polyisoprenoid-binding YceI-like" evidence="1">
    <location>
        <begin position="45"/>
        <end position="216"/>
    </location>
</feature>
<dbReference type="SMART" id="SM00867">
    <property type="entry name" value="YceI"/>
    <property type="match status" value="1"/>
</dbReference>